<dbReference type="NCBIfam" id="NF011100">
    <property type="entry name" value="PRK14527.1"/>
    <property type="match status" value="1"/>
</dbReference>
<feature type="binding site" evidence="5">
    <location>
        <position position="173"/>
    </location>
    <ligand>
        <name>ATP</name>
        <dbReference type="ChEBI" id="CHEBI:30616"/>
    </ligand>
</feature>
<comment type="function">
    <text evidence="5">Catalyzes the reversible transfer of the terminal phosphate group between ATP and AMP. Plays an important role in cellular energy homeostasis and in adenine nucleotide metabolism.</text>
</comment>
<dbReference type="Pfam" id="PF00406">
    <property type="entry name" value="ADK"/>
    <property type="match status" value="1"/>
</dbReference>
<feature type="binding site" evidence="5">
    <location>
        <position position="36"/>
    </location>
    <ligand>
        <name>AMP</name>
        <dbReference type="ChEBI" id="CHEBI:456215"/>
    </ligand>
</feature>
<evidence type="ECO:0000256" key="1">
    <source>
        <dbReference type="ARBA" id="ARBA00022679"/>
    </source>
</evidence>
<dbReference type="NCBIfam" id="NF001381">
    <property type="entry name" value="PRK00279.1-3"/>
    <property type="match status" value="1"/>
</dbReference>
<comment type="pathway">
    <text evidence="5">Purine metabolism; AMP biosynthesis via salvage pathway; AMP from ADP: step 1/1.</text>
</comment>
<feature type="binding site" evidence="5">
    <location>
        <position position="93"/>
    </location>
    <ligand>
        <name>AMP</name>
        <dbReference type="ChEBI" id="CHEBI:456215"/>
    </ligand>
</feature>
<feature type="binding site" evidence="5">
    <location>
        <position position="134"/>
    </location>
    <ligand>
        <name>AMP</name>
        <dbReference type="ChEBI" id="CHEBI:456215"/>
    </ligand>
</feature>
<dbReference type="Proteomes" id="UP000637628">
    <property type="component" value="Unassembled WGS sequence"/>
</dbReference>
<dbReference type="EC" id="2.7.4.3" evidence="5 7"/>
<dbReference type="PRINTS" id="PR00094">
    <property type="entry name" value="ADENYLTKNASE"/>
</dbReference>
<name>A0ABQ3ZB57_9ACTN</name>
<accession>A0ABQ3ZB57</accession>
<dbReference type="Gene3D" id="3.40.50.300">
    <property type="entry name" value="P-loop containing nucleotide triphosphate hydrolases"/>
    <property type="match status" value="1"/>
</dbReference>
<comment type="domain">
    <text evidence="5">Consists of three domains, a large central CORE domain and two small peripheral domains, NMPbind and LID, which undergo movements during catalysis. The LID domain closes over the site of phosphoryl transfer upon ATP binding. Assembling and dissambling the active center during each catalytic cycle provides an effective means to prevent ATP hydrolysis.</text>
</comment>
<dbReference type="InterPro" id="IPR000850">
    <property type="entry name" value="Adenylat/UMP-CMP_kin"/>
</dbReference>
<evidence type="ECO:0000256" key="7">
    <source>
        <dbReference type="RuleBase" id="RU003331"/>
    </source>
</evidence>
<dbReference type="EMBL" id="BOML01000071">
    <property type="protein sequence ID" value="GIE07044.1"/>
    <property type="molecule type" value="Genomic_DNA"/>
</dbReference>
<dbReference type="RefSeq" id="WP_203734887.1">
    <property type="nucleotide sequence ID" value="NZ_BAAATX010000028.1"/>
</dbReference>
<comment type="subunit">
    <text evidence="5 7">Monomer.</text>
</comment>
<comment type="caution">
    <text evidence="8">The sequence shown here is derived from an EMBL/GenBank/DDBJ whole genome shotgun (WGS) entry which is preliminary data.</text>
</comment>
<sequence>MRILLIAPPGAGKGTQGALIATHFGIPHIATGDLLRDHVARGTELGNAIKHHLDQGGLVPDEIVLEMVEEAFATAKEAGLGYVLDGLPRNMAQARALYETAVKLEMTADVALHLKAADSELVRRLLARAALEHRSDDTAEIIGKRLALYHEVTAPIVDWYAERGILVSVDAMRPVEQVGREVLAALEVLRPLVAHVPPGARRPIDLTGLGAAFGN</sequence>
<keyword evidence="1 5" id="KW-0808">Transferase</keyword>
<evidence type="ECO:0000256" key="2">
    <source>
        <dbReference type="ARBA" id="ARBA00022727"/>
    </source>
</evidence>
<keyword evidence="2 5" id="KW-0545">Nucleotide biosynthesis</keyword>
<dbReference type="GO" id="GO:0016301">
    <property type="term" value="F:kinase activity"/>
    <property type="evidence" value="ECO:0007669"/>
    <property type="project" value="UniProtKB-KW"/>
</dbReference>
<feature type="binding site" evidence="5">
    <location>
        <begin position="57"/>
        <end position="59"/>
    </location>
    <ligand>
        <name>AMP</name>
        <dbReference type="ChEBI" id="CHEBI:456215"/>
    </ligand>
</feature>
<dbReference type="NCBIfam" id="NF011105">
    <property type="entry name" value="PRK14532.1"/>
    <property type="match status" value="1"/>
</dbReference>
<reference evidence="8 9" key="1">
    <citation type="submission" date="2021-01" db="EMBL/GenBank/DDBJ databases">
        <title>Whole genome shotgun sequence of Actinoplanes durhamensis NBRC 14914.</title>
        <authorList>
            <person name="Komaki H."/>
            <person name="Tamura T."/>
        </authorList>
    </citation>
    <scope>NUCLEOTIDE SEQUENCE [LARGE SCALE GENOMIC DNA]</scope>
    <source>
        <strain evidence="8 9">NBRC 14914</strain>
    </source>
</reference>
<evidence type="ECO:0000256" key="5">
    <source>
        <dbReference type="HAMAP-Rule" id="MF_00235"/>
    </source>
</evidence>
<comment type="similarity">
    <text evidence="5 6">Belongs to the adenylate kinase family.</text>
</comment>
<dbReference type="InterPro" id="IPR027417">
    <property type="entry name" value="P-loop_NTPase"/>
</dbReference>
<dbReference type="PANTHER" id="PTHR23359">
    <property type="entry name" value="NUCLEOTIDE KINASE"/>
    <property type="match status" value="1"/>
</dbReference>
<feature type="binding site" evidence="5">
    <location>
        <position position="31"/>
    </location>
    <ligand>
        <name>AMP</name>
        <dbReference type="ChEBI" id="CHEBI:456215"/>
    </ligand>
</feature>
<keyword evidence="4 5" id="KW-0418">Kinase</keyword>
<organism evidence="8 9">
    <name type="scientific">Paractinoplanes durhamensis</name>
    <dbReference type="NCBI Taxonomy" id="113563"/>
    <lineage>
        <taxon>Bacteria</taxon>
        <taxon>Bacillati</taxon>
        <taxon>Actinomycetota</taxon>
        <taxon>Actinomycetes</taxon>
        <taxon>Micromonosporales</taxon>
        <taxon>Micromonosporaceae</taxon>
        <taxon>Paractinoplanes</taxon>
    </lineage>
</organism>
<feature type="binding site" evidence="5">
    <location>
        <position position="128"/>
    </location>
    <ligand>
        <name>ATP</name>
        <dbReference type="ChEBI" id="CHEBI:30616"/>
    </ligand>
</feature>
<feature type="binding site" evidence="5">
    <location>
        <position position="145"/>
    </location>
    <ligand>
        <name>AMP</name>
        <dbReference type="ChEBI" id="CHEBI:456215"/>
    </ligand>
</feature>
<keyword evidence="9" id="KW-1185">Reference proteome</keyword>
<keyword evidence="3 5" id="KW-0547">Nucleotide-binding</keyword>
<comment type="caution">
    <text evidence="5">Lacks conserved residue(s) required for the propagation of feature annotation.</text>
</comment>
<comment type="catalytic activity">
    <reaction evidence="5 7">
        <text>AMP + ATP = 2 ADP</text>
        <dbReference type="Rhea" id="RHEA:12973"/>
        <dbReference type="ChEBI" id="CHEBI:30616"/>
        <dbReference type="ChEBI" id="CHEBI:456215"/>
        <dbReference type="ChEBI" id="CHEBI:456216"/>
        <dbReference type="EC" id="2.7.4.3"/>
    </reaction>
</comment>
<keyword evidence="5 7" id="KW-0067">ATP-binding</keyword>
<dbReference type="CDD" id="cd01428">
    <property type="entry name" value="ADK"/>
    <property type="match status" value="1"/>
</dbReference>
<evidence type="ECO:0000256" key="3">
    <source>
        <dbReference type="ARBA" id="ARBA00022741"/>
    </source>
</evidence>
<dbReference type="SUPFAM" id="SSF52540">
    <property type="entry name" value="P-loop containing nucleoside triphosphate hydrolases"/>
    <property type="match status" value="1"/>
</dbReference>
<evidence type="ECO:0000313" key="8">
    <source>
        <dbReference type="EMBL" id="GIE07044.1"/>
    </source>
</evidence>
<protein>
    <recommendedName>
        <fullName evidence="5 7">Adenylate kinase</fullName>
        <shortName evidence="5">AK</shortName>
        <ecNumber evidence="5 7">2.7.4.3</ecNumber>
    </recommendedName>
    <alternativeName>
        <fullName evidence="5">ATP-AMP transphosphorylase</fullName>
    </alternativeName>
    <alternativeName>
        <fullName evidence="5">ATP:AMP phosphotransferase</fullName>
    </alternativeName>
    <alternativeName>
        <fullName evidence="5">Adenylate monophosphate kinase</fullName>
    </alternativeName>
</protein>
<evidence type="ECO:0000256" key="6">
    <source>
        <dbReference type="RuleBase" id="RU003330"/>
    </source>
</evidence>
<keyword evidence="5" id="KW-0963">Cytoplasm</keyword>
<evidence type="ECO:0000313" key="9">
    <source>
        <dbReference type="Proteomes" id="UP000637628"/>
    </source>
</evidence>
<evidence type="ECO:0000256" key="4">
    <source>
        <dbReference type="ARBA" id="ARBA00022777"/>
    </source>
</evidence>
<dbReference type="HAMAP" id="MF_00235">
    <property type="entry name" value="Adenylate_kinase_Adk"/>
    <property type="match status" value="1"/>
</dbReference>
<feature type="binding site" evidence="5">
    <location>
        <begin position="10"/>
        <end position="15"/>
    </location>
    <ligand>
        <name>ATP</name>
        <dbReference type="ChEBI" id="CHEBI:30616"/>
    </ligand>
</feature>
<comment type="subcellular location">
    <subcellularLocation>
        <location evidence="5 7">Cytoplasm</location>
    </subcellularLocation>
</comment>
<gene>
    <name evidence="8" type="primary">adk_2</name>
    <name evidence="5" type="synonym">adk</name>
    <name evidence="8" type="ORF">Adu01nite_83940</name>
</gene>
<proteinExistence type="inferred from homology"/>
<feature type="region of interest" description="NMP" evidence="5">
    <location>
        <begin position="30"/>
        <end position="59"/>
    </location>
</feature>